<dbReference type="PRINTS" id="PR00385">
    <property type="entry name" value="P450"/>
</dbReference>
<dbReference type="PROSITE" id="PS00086">
    <property type="entry name" value="CYTOCHROME_P450"/>
    <property type="match status" value="2"/>
</dbReference>
<keyword evidence="8" id="KW-1185">Reference proteome</keyword>
<dbReference type="InterPro" id="IPR001128">
    <property type="entry name" value="Cyt_P450"/>
</dbReference>
<dbReference type="InterPro" id="IPR017972">
    <property type="entry name" value="Cyt_P450_CS"/>
</dbReference>
<dbReference type="EMBL" id="JARKNE010000001">
    <property type="protein sequence ID" value="KAK5844855.1"/>
    <property type="molecule type" value="Genomic_DNA"/>
</dbReference>
<evidence type="ECO:0000256" key="1">
    <source>
        <dbReference type="ARBA" id="ARBA00010617"/>
    </source>
</evidence>
<dbReference type="Proteomes" id="UP001358586">
    <property type="component" value="Chromosome 1"/>
</dbReference>
<dbReference type="PRINTS" id="PR00463">
    <property type="entry name" value="EP450I"/>
</dbReference>
<feature type="transmembrane region" description="Helical" evidence="6">
    <location>
        <begin position="6"/>
        <end position="23"/>
    </location>
</feature>
<keyword evidence="4" id="KW-0560">Oxidoreductase</keyword>
<keyword evidence="6" id="KW-1133">Transmembrane helix</keyword>
<sequence length="1037" mass="118196">MDKLLPLSFTFLVFIFMVFKLWMRSKIKETPKNLPPAPWKLPIIGHLHLLMFALPHQRLTELAKRHGSLIHLQLGELSHVVVSSPEAAKEVMRTHDISFANRPFLLGAEIVLYNLSDIAFAPYGSSWRQLRKVCTLELLSMKRVQSFRSVREEQVSSLIRSIFSKTGKEINLGEMLCNLSYNITLRTAFAGRCKKHEAFISFLKKFVEAMAGFNIADLFPSIKFLPELSGMRAEFERFHHDIDAMLESIIQEHRDSNANPKDSVDVTEDLVDVLLNLQDHGGLEFPLTTDNIKAVILDILMGGTETSSTLAEWAMSEMMKNPRILGKAQAEVRKLYDKTGDVNESNLHELKYLKLVIKETLRLHPPLPLLIPRENSESCEINGYEIPAKTRVIVNAWAIGRDSNYWNEAERFYPERFIDGSVDYKGTNFEFIPFGAGRRICPGMSYGMAVVELSLAKLLSQFDWKLPNGMKNEDLDMTEAFGASVRRKNELHIIPIPYHLEMTMEFTMDKLLPFSFTFLVFIFMVFKLWMRSKIKETPKNLPPAPWKLPIIGHLHLLMFVLPHRRLTELAKRHGSLMHLQLGELSHVVVSSPEDAKEVMKSHDINFANRPFLLGAEIVLYSLSDIGFAPYGSHWRQLRKVCTLELLSMKRVQSCRSIREEEVSSLITSIFCNTGSEINLGEMLCNLSYNITLRTALAGRCKLQHETLIPILKQFVNALGGFSITDLFPSVKLLPMISGMRAKLEKFHHDLDVMLESIIEEHRASNANLGNSDDETDDLLDVLLNLQDHGGLEFPLTTDNIKAVILDMFIGGTETSSTVVEWAMSEIMKNPRILEKAQAEVRQVYDRTGDVNELDLHELKYLKLVIKETLRLHPPLPLLIPRENSERCEINGYEIPAKTKVIVNAWAIGRDSNYWSEAERFIPERFINSSVDYKGANFEFIPFGAGRRICPGMSYGMAVVELSLAKLLSHFDWKLPNGMKNEDLDMTEAFGASIRRKSELYLVPTPYHLGMTMERDGVNITKPIHFFKNKSTLLEADQ</sequence>
<dbReference type="Gene3D" id="1.10.630.10">
    <property type="entry name" value="Cytochrome P450"/>
    <property type="match status" value="2"/>
</dbReference>
<evidence type="ECO:0000256" key="6">
    <source>
        <dbReference type="SAM" id="Phobius"/>
    </source>
</evidence>
<gene>
    <name evidence="7" type="ORF">PVK06_000996</name>
</gene>
<dbReference type="SUPFAM" id="SSF48264">
    <property type="entry name" value="Cytochrome P450"/>
    <property type="match status" value="2"/>
</dbReference>
<keyword evidence="6" id="KW-0812">Transmembrane</keyword>
<evidence type="ECO:0008006" key="9">
    <source>
        <dbReference type="Google" id="ProtNLM"/>
    </source>
</evidence>
<evidence type="ECO:0000256" key="2">
    <source>
        <dbReference type="ARBA" id="ARBA00022617"/>
    </source>
</evidence>
<dbReference type="Pfam" id="PF00067">
    <property type="entry name" value="p450"/>
    <property type="match status" value="2"/>
</dbReference>
<accession>A0ABR0QZU7</accession>
<keyword evidence="6" id="KW-0472">Membrane</keyword>
<evidence type="ECO:0000256" key="3">
    <source>
        <dbReference type="ARBA" id="ARBA00022723"/>
    </source>
</evidence>
<organism evidence="7 8">
    <name type="scientific">Gossypium arboreum</name>
    <name type="common">Tree cotton</name>
    <name type="synonym">Gossypium nanking</name>
    <dbReference type="NCBI Taxonomy" id="29729"/>
    <lineage>
        <taxon>Eukaryota</taxon>
        <taxon>Viridiplantae</taxon>
        <taxon>Streptophyta</taxon>
        <taxon>Embryophyta</taxon>
        <taxon>Tracheophyta</taxon>
        <taxon>Spermatophyta</taxon>
        <taxon>Magnoliopsida</taxon>
        <taxon>eudicotyledons</taxon>
        <taxon>Gunneridae</taxon>
        <taxon>Pentapetalae</taxon>
        <taxon>rosids</taxon>
        <taxon>malvids</taxon>
        <taxon>Malvales</taxon>
        <taxon>Malvaceae</taxon>
        <taxon>Malvoideae</taxon>
        <taxon>Gossypium</taxon>
    </lineage>
</organism>
<reference evidence="7 8" key="1">
    <citation type="submission" date="2023-03" db="EMBL/GenBank/DDBJ databases">
        <title>WGS of Gossypium arboreum.</title>
        <authorList>
            <person name="Yu D."/>
        </authorList>
    </citation>
    <scope>NUCLEOTIDE SEQUENCE [LARGE SCALE GENOMIC DNA]</scope>
    <source>
        <tissue evidence="7">Leaf</tissue>
    </source>
</reference>
<dbReference type="InterPro" id="IPR036396">
    <property type="entry name" value="Cyt_P450_sf"/>
</dbReference>
<evidence type="ECO:0000313" key="7">
    <source>
        <dbReference type="EMBL" id="KAK5844855.1"/>
    </source>
</evidence>
<protein>
    <recommendedName>
        <fullName evidence="9">Premnaspirodiene oxygenase-like</fullName>
    </recommendedName>
</protein>
<keyword evidence="3" id="KW-0479">Metal-binding</keyword>
<evidence type="ECO:0000256" key="5">
    <source>
        <dbReference type="ARBA" id="ARBA00023004"/>
    </source>
</evidence>
<keyword evidence="2" id="KW-0349">Heme</keyword>
<evidence type="ECO:0000256" key="4">
    <source>
        <dbReference type="ARBA" id="ARBA00023002"/>
    </source>
</evidence>
<feature type="transmembrane region" description="Helical" evidence="6">
    <location>
        <begin position="511"/>
        <end position="530"/>
    </location>
</feature>
<name>A0ABR0QZU7_GOSAR</name>
<dbReference type="CDD" id="cd11072">
    <property type="entry name" value="CYP71-like"/>
    <property type="match status" value="2"/>
</dbReference>
<proteinExistence type="inferred from homology"/>
<dbReference type="PANTHER" id="PTHR47955">
    <property type="entry name" value="CYTOCHROME P450 FAMILY 71 PROTEIN"/>
    <property type="match status" value="1"/>
</dbReference>
<comment type="similarity">
    <text evidence="1">Belongs to the cytochrome P450 family.</text>
</comment>
<evidence type="ECO:0000313" key="8">
    <source>
        <dbReference type="Proteomes" id="UP001358586"/>
    </source>
</evidence>
<dbReference type="InterPro" id="IPR002401">
    <property type="entry name" value="Cyt_P450_E_grp-I"/>
</dbReference>
<dbReference type="PANTHER" id="PTHR47955:SF8">
    <property type="entry name" value="CYTOCHROME P450 71D11-LIKE"/>
    <property type="match status" value="1"/>
</dbReference>
<comment type="caution">
    <text evidence="7">The sequence shown here is derived from an EMBL/GenBank/DDBJ whole genome shotgun (WGS) entry which is preliminary data.</text>
</comment>
<keyword evidence="5" id="KW-0408">Iron</keyword>